<dbReference type="InterPro" id="IPR000943">
    <property type="entry name" value="RNA_pol_sigma70"/>
</dbReference>
<dbReference type="InterPro" id="IPR013325">
    <property type="entry name" value="RNA_pol_sigma_r2"/>
</dbReference>
<dbReference type="Pfam" id="PF04542">
    <property type="entry name" value="Sigma70_r2"/>
    <property type="match status" value="1"/>
</dbReference>
<keyword evidence="2" id="KW-0731">Sigma factor</keyword>
<proteinExistence type="predicted"/>
<evidence type="ECO:0000259" key="6">
    <source>
        <dbReference type="Pfam" id="PF04545"/>
    </source>
</evidence>
<dbReference type="CDD" id="cd06171">
    <property type="entry name" value="Sigma70_r4"/>
    <property type="match status" value="1"/>
</dbReference>
<dbReference type="EMBL" id="CZKA01000033">
    <property type="protein sequence ID" value="CUR57051.1"/>
    <property type="molecule type" value="Genomic_DNA"/>
</dbReference>
<reference evidence="7" key="1">
    <citation type="submission" date="2015-08" db="EMBL/GenBank/DDBJ databases">
        <authorList>
            <person name="Babu N.S."/>
            <person name="Beckwith C.J."/>
            <person name="Beseler K.G."/>
            <person name="Brison A."/>
            <person name="Carone J.V."/>
            <person name="Caskin T.P."/>
            <person name="Diamond M."/>
            <person name="Durham M.E."/>
            <person name="Foxe J.M."/>
            <person name="Go M."/>
            <person name="Henderson B.A."/>
            <person name="Jones I.B."/>
            <person name="McGettigan J.A."/>
            <person name="Micheletti S.J."/>
            <person name="Nasrallah M.E."/>
            <person name="Ortiz D."/>
            <person name="Piller C.R."/>
            <person name="Privatt S.R."/>
            <person name="Schneider S.L."/>
            <person name="Sharp S."/>
            <person name="Smith T.C."/>
            <person name="Stanton J.D."/>
            <person name="Ullery H.E."/>
            <person name="Wilson R.J."/>
            <person name="Serrano M.G."/>
            <person name="Buck G."/>
            <person name="Lee V."/>
            <person name="Wang Y."/>
            <person name="Carvalho R."/>
            <person name="Voegtly L."/>
            <person name="Shi R."/>
            <person name="Duckworth R."/>
            <person name="Johnson A."/>
            <person name="Loviza R."/>
            <person name="Walstead R."/>
            <person name="Shah Z."/>
            <person name="Kiflezghi M."/>
            <person name="Wade K."/>
            <person name="Ball S.L."/>
            <person name="Bradley K.W."/>
            <person name="Asai D.J."/>
            <person name="Bowman C.A."/>
            <person name="Russell D.A."/>
            <person name="Pope W.H."/>
            <person name="Jacobs-Sera D."/>
            <person name="Hendrix R.W."/>
            <person name="Hatfull G.F."/>
        </authorList>
    </citation>
    <scope>NUCLEOTIDE SEQUENCE</scope>
</reference>
<sequence>MVELRSIQSRVGRREATAELLAQAREAGQDERAALEDEVIRINMPIASDAARRYRGRGIAQDDLEQVAYLGLVKAVRRFEADRPSDFLSYAVPTIRGELRRHFRDHGWMVRPPRSVQELQARLTAAEGELSQLLGRPPRAAELALHLGVDVSLVRDSQAAGGCYTPTSLDSPSTDGASALIEWLGDEDPGYSSAEARVALAPLVYALDERDQKILELRFVRGLTQAEIGVAVGVTQMQVSRLIASMLRRLRRQLDATAA</sequence>
<evidence type="ECO:0000256" key="2">
    <source>
        <dbReference type="ARBA" id="ARBA00023082"/>
    </source>
</evidence>
<gene>
    <name evidence="7" type="ORF">NOCA2390007</name>
</gene>
<keyword evidence="1" id="KW-0805">Transcription regulation</keyword>
<dbReference type="NCBIfam" id="TIGR02937">
    <property type="entry name" value="sigma70-ECF"/>
    <property type="match status" value="1"/>
</dbReference>
<feature type="domain" description="RNA polymerase sigma-70 region 4" evidence="6">
    <location>
        <begin position="207"/>
        <end position="251"/>
    </location>
</feature>
<evidence type="ECO:0000256" key="3">
    <source>
        <dbReference type="ARBA" id="ARBA00023125"/>
    </source>
</evidence>
<dbReference type="InterPro" id="IPR013324">
    <property type="entry name" value="RNA_pol_sigma_r3/r4-like"/>
</dbReference>
<dbReference type="PRINTS" id="PR00046">
    <property type="entry name" value="SIGMA70FCT"/>
</dbReference>
<evidence type="ECO:0000313" key="7">
    <source>
        <dbReference type="EMBL" id="CUR57051.1"/>
    </source>
</evidence>
<evidence type="ECO:0000259" key="5">
    <source>
        <dbReference type="Pfam" id="PF04542"/>
    </source>
</evidence>
<dbReference type="InterPro" id="IPR007630">
    <property type="entry name" value="RNA_pol_sigma70_r4"/>
</dbReference>
<dbReference type="GO" id="GO:0006352">
    <property type="term" value="P:DNA-templated transcription initiation"/>
    <property type="evidence" value="ECO:0007669"/>
    <property type="project" value="InterPro"/>
</dbReference>
<dbReference type="PANTHER" id="PTHR30385">
    <property type="entry name" value="SIGMA FACTOR F FLAGELLAR"/>
    <property type="match status" value="1"/>
</dbReference>
<dbReference type="SUPFAM" id="SSF88659">
    <property type="entry name" value="Sigma3 and sigma4 domains of RNA polymerase sigma factors"/>
    <property type="match status" value="2"/>
</dbReference>
<dbReference type="InterPro" id="IPR007627">
    <property type="entry name" value="RNA_pol_sigma70_r2"/>
</dbReference>
<dbReference type="PANTHER" id="PTHR30385:SF4">
    <property type="entry name" value="RNA POLYMERASE SIGMA-E FACTOR"/>
    <property type="match status" value="1"/>
</dbReference>
<dbReference type="Gene3D" id="1.20.140.160">
    <property type="match status" value="1"/>
</dbReference>
<keyword evidence="3" id="KW-0238">DNA-binding</keyword>
<accession>A0A2P2C4X3</accession>
<evidence type="ECO:0000256" key="4">
    <source>
        <dbReference type="ARBA" id="ARBA00023163"/>
    </source>
</evidence>
<evidence type="ECO:0000256" key="1">
    <source>
        <dbReference type="ARBA" id="ARBA00023015"/>
    </source>
</evidence>
<name>A0A2P2C4X3_9ZZZZ</name>
<dbReference type="SUPFAM" id="SSF88946">
    <property type="entry name" value="Sigma2 domain of RNA polymerase sigma factors"/>
    <property type="match status" value="1"/>
</dbReference>
<organism evidence="7">
    <name type="scientific">metagenome</name>
    <dbReference type="NCBI Taxonomy" id="256318"/>
    <lineage>
        <taxon>unclassified sequences</taxon>
        <taxon>metagenomes</taxon>
    </lineage>
</organism>
<dbReference type="AlphaFoldDB" id="A0A2P2C4X3"/>
<dbReference type="Pfam" id="PF04545">
    <property type="entry name" value="Sigma70_r4"/>
    <property type="match status" value="1"/>
</dbReference>
<dbReference type="Gene3D" id="1.20.120.1810">
    <property type="match status" value="1"/>
</dbReference>
<feature type="domain" description="RNA polymerase sigma-70 region 2" evidence="5">
    <location>
        <begin position="49"/>
        <end position="108"/>
    </location>
</feature>
<keyword evidence="4" id="KW-0804">Transcription</keyword>
<dbReference type="GO" id="GO:0003677">
    <property type="term" value="F:DNA binding"/>
    <property type="evidence" value="ECO:0007669"/>
    <property type="project" value="UniProtKB-KW"/>
</dbReference>
<protein>
    <submittedName>
        <fullName evidence="7">Sigma-70 region 4 domain protein</fullName>
    </submittedName>
</protein>
<dbReference type="GO" id="GO:0016987">
    <property type="term" value="F:sigma factor activity"/>
    <property type="evidence" value="ECO:0007669"/>
    <property type="project" value="UniProtKB-KW"/>
</dbReference>
<dbReference type="InterPro" id="IPR014284">
    <property type="entry name" value="RNA_pol_sigma-70_dom"/>
</dbReference>